<comment type="similarity">
    <text evidence="1 4">Belongs to the D-isomer specific 2-hydroxyacid dehydrogenase family.</text>
</comment>
<evidence type="ECO:0000313" key="8">
    <source>
        <dbReference type="Proteomes" id="UP000242705"/>
    </source>
</evidence>
<dbReference type="GO" id="GO:0051287">
    <property type="term" value="F:NAD binding"/>
    <property type="evidence" value="ECO:0007669"/>
    <property type="project" value="InterPro"/>
</dbReference>
<evidence type="ECO:0000256" key="1">
    <source>
        <dbReference type="ARBA" id="ARBA00005854"/>
    </source>
</evidence>
<sequence length="326" mass="36445">MQLAVTGRINPRVIDHILRERPDLTVKYWSEPGTISRRQFLDWATDADAMITMLTETVDREVLDRALRLKIVSNMAVGYDNFDLEELKRRKVLATNTPDVLTESTAELTVALMLMVMRRLRFAEDALRHNQWKGWEPDAFLGSECVGKTLGLVGFGRIAQAVMRRAVVFGMNVVVFTRRRLNTLPGGVRQVSWEELLTTSDIVSLHVPLNAESFHLIDDKALSQMRSTAVLINTARGAVVDENAVIRALKAGKLAGAGLDVFEKEPLSAASELRMLPQVTLLPHIGSATVETRTAMAERAWRNIAAFLDGKKPLDLLIPELWPEPQ</sequence>
<reference evidence="7 8" key="1">
    <citation type="journal article" date="2014" name="BMC Genomics">
        <title>Comparison of environmental and isolate Sulfobacillus genomes reveals diverse carbon, sulfur, nitrogen, and hydrogen metabolisms.</title>
        <authorList>
            <person name="Justice N.B."/>
            <person name="Norman A."/>
            <person name="Brown C.T."/>
            <person name="Singh A."/>
            <person name="Thomas B.C."/>
            <person name="Banfield J.F."/>
        </authorList>
    </citation>
    <scope>NUCLEOTIDE SEQUENCE [LARGE SCALE GENOMIC DNA]</scope>
    <source>
        <strain evidence="7">AMDSBA5</strain>
    </source>
</reference>
<dbReference type="SUPFAM" id="SSF52283">
    <property type="entry name" value="Formate/glycerate dehydrogenase catalytic domain-like"/>
    <property type="match status" value="1"/>
</dbReference>
<dbReference type="AlphaFoldDB" id="A0A2T2WPU2"/>
<dbReference type="Proteomes" id="UP000242705">
    <property type="component" value="Unassembled WGS sequence"/>
</dbReference>
<comment type="caution">
    <text evidence="7">The sequence shown here is derived from an EMBL/GenBank/DDBJ whole genome shotgun (WGS) entry which is preliminary data.</text>
</comment>
<dbReference type="FunFam" id="3.40.50.720:FF:000203">
    <property type="entry name" value="D-3-phosphoglycerate dehydrogenase (SerA)"/>
    <property type="match status" value="1"/>
</dbReference>
<evidence type="ECO:0000313" key="7">
    <source>
        <dbReference type="EMBL" id="PSR24260.1"/>
    </source>
</evidence>
<dbReference type="PROSITE" id="PS00670">
    <property type="entry name" value="D_2_HYDROXYACID_DH_2"/>
    <property type="match status" value="1"/>
</dbReference>
<accession>A0A2T2WPU2</accession>
<evidence type="ECO:0000256" key="2">
    <source>
        <dbReference type="ARBA" id="ARBA00023002"/>
    </source>
</evidence>
<dbReference type="PANTHER" id="PTHR10996">
    <property type="entry name" value="2-HYDROXYACID DEHYDROGENASE-RELATED"/>
    <property type="match status" value="1"/>
</dbReference>
<dbReference type="GO" id="GO:0030267">
    <property type="term" value="F:glyoxylate reductase (NADPH) activity"/>
    <property type="evidence" value="ECO:0007669"/>
    <property type="project" value="TreeGrafter"/>
</dbReference>
<dbReference type="InterPro" id="IPR036291">
    <property type="entry name" value="NAD(P)-bd_dom_sf"/>
</dbReference>
<evidence type="ECO:0000256" key="3">
    <source>
        <dbReference type="ARBA" id="ARBA00023027"/>
    </source>
</evidence>
<name>A0A2T2WPU2_SULTH</name>
<dbReference type="Pfam" id="PF00389">
    <property type="entry name" value="2-Hacid_dh"/>
    <property type="match status" value="1"/>
</dbReference>
<dbReference type="InterPro" id="IPR050223">
    <property type="entry name" value="D-isomer_2-hydroxyacid_DH"/>
</dbReference>
<dbReference type="GO" id="GO:0005829">
    <property type="term" value="C:cytosol"/>
    <property type="evidence" value="ECO:0007669"/>
    <property type="project" value="TreeGrafter"/>
</dbReference>
<dbReference type="Pfam" id="PF02826">
    <property type="entry name" value="2-Hacid_dh_C"/>
    <property type="match status" value="1"/>
</dbReference>
<dbReference type="EMBL" id="PXYX01000059">
    <property type="protein sequence ID" value="PSR24260.1"/>
    <property type="molecule type" value="Genomic_DNA"/>
</dbReference>
<dbReference type="GO" id="GO:0016618">
    <property type="term" value="F:hydroxypyruvate reductase [NAD(P)H] activity"/>
    <property type="evidence" value="ECO:0007669"/>
    <property type="project" value="TreeGrafter"/>
</dbReference>
<gene>
    <name evidence="7" type="ORF">C7B47_15130</name>
</gene>
<feature type="domain" description="D-isomer specific 2-hydroxyacid dehydrogenase catalytic" evidence="5">
    <location>
        <begin position="8"/>
        <end position="315"/>
    </location>
</feature>
<keyword evidence="3" id="KW-0520">NAD</keyword>
<evidence type="ECO:0000256" key="4">
    <source>
        <dbReference type="RuleBase" id="RU003719"/>
    </source>
</evidence>
<dbReference type="PROSITE" id="PS00671">
    <property type="entry name" value="D_2_HYDROXYACID_DH_3"/>
    <property type="match status" value="1"/>
</dbReference>
<dbReference type="InterPro" id="IPR006140">
    <property type="entry name" value="D-isomer_DH_NAD-bd"/>
</dbReference>
<dbReference type="SUPFAM" id="SSF51735">
    <property type="entry name" value="NAD(P)-binding Rossmann-fold domains"/>
    <property type="match status" value="1"/>
</dbReference>
<dbReference type="Gene3D" id="3.40.50.720">
    <property type="entry name" value="NAD(P)-binding Rossmann-like Domain"/>
    <property type="match status" value="2"/>
</dbReference>
<feature type="domain" description="D-isomer specific 2-hydroxyacid dehydrogenase NAD-binding" evidence="6">
    <location>
        <begin position="110"/>
        <end position="286"/>
    </location>
</feature>
<dbReference type="CDD" id="cd05301">
    <property type="entry name" value="GDH"/>
    <property type="match status" value="1"/>
</dbReference>
<dbReference type="InterPro" id="IPR029753">
    <property type="entry name" value="D-isomer_DH_CS"/>
</dbReference>
<dbReference type="InterPro" id="IPR006139">
    <property type="entry name" value="D-isomer_2_OHA_DH_cat_dom"/>
</dbReference>
<proteinExistence type="inferred from homology"/>
<evidence type="ECO:0000259" key="6">
    <source>
        <dbReference type="Pfam" id="PF02826"/>
    </source>
</evidence>
<keyword evidence="2 4" id="KW-0560">Oxidoreductase</keyword>
<protein>
    <submittedName>
        <fullName evidence="7">D-glycerate dehydrogenase</fullName>
    </submittedName>
</protein>
<dbReference type="PANTHER" id="PTHR10996:SF283">
    <property type="entry name" value="GLYOXYLATE_HYDROXYPYRUVATE REDUCTASE B"/>
    <property type="match status" value="1"/>
</dbReference>
<organism evidence="7 8">
    <name type="scientific">Sulfobacillus thermosulfidooxidans</name>
    <dbReference type="NCBI Taxonomy" id="28034"/>
    <lineage>
        <taxon>Bacteria</taxon>
        <taxon>Bacillati</taxon>
        <taxon>Bacillota</taxon>
        <taxon>Clostridia</taxon>
        <taxon>Eubacteriales</taxon>
        <taxon>Clostridiales Family XVII. Incertae Sedis</taxon>
        <taxon>Sulfobacillus</taxon>
    </lineage>
</organism>
<evidence type="ECO:0000259" key="5">
    <source>
        <dbReference type="Pfam" id="PF00389"/>
    </source>
</evidence>